<organism evidence="2 3">
    <name type="scientific">Talaromyces pinophilus</name>
    <name type="common">Penicillium pinophilum</name>
    <dbReference type="NCBI Taxonomy" id="128442"/>
    <lineage>
        <taxon>Eukaryota</taxon>
        <taxon>Fungi</taxon>
        <taxon>Dikarya</taxon>
        <taxon>Ascomycota</taxon>
        <taxon>Pezizomycotina</taxon>
        <taxon>Eurotiomycetes</taxon>
        <taxon>Eurotiomycetidae</taxon>
        <taxon>Eurotiales</taxon>
        <taxon>Trichocomaceae</taxon>
        <taxon>Talaromyces</taxon>
        <taxon>Talaromyces sect. Talaromyces</taxon>
    </lineage>
</organism>
<feature type="region of interest" description="Disordered" evidence="1">
    <location>
        <begin position="237"/>
        <end position="327"/>
    </location>
</feature>
<feature type="compositionally biased region" description="Polar residues" evidence="1">
    <location>
        <begin position="315"/>
        <end position="327"/>
    </location>
</feature>
<dbReference type="EMBL" id="DF933809">
    <property type="protein sequence ID" value="GAM33709.1"/>
    <property type="molecule type" value="Genomic_DNA"/>
</dbReference>
<feature type="compositionally biased region" description="Basic and acidic residues" evidence="1">
    <location>
        <begin position="1"/>
        <end position="16"/>
    </location>
</feature>
<sequence length="755" mass="84392">MDLLRDDPPSSEHPEHPVPPATGSWECPPTYDPDRYAPFLNHIADLTGTRVTYDELGNKIDVLGKDAAVVEQTIDRLVHLDAALSLLTPVPASHQHHMFLPSTGYEKLQITPFRHHPAAATVKTLSTPDEWSSLTTMGVLVPFRQGVRLKDMNVSTATPRPPVPSRFLSSQSFQMFGNYDMYNSTLAEPKEGSSASTAAAAVVPTPKPAEPVLALRPKEYYSILASENADRVTSWVSKATDTPVDPEQSVPLEEYPPEQKPVKGVLKRRVRQTSKSNPVKSQAKAEEDKPSDESKPAPLIPLKPKLTPTVHHTMAQKTSPGSKTPLKQATLEKFWSKHLASEKEKSNISKPELRESSPSASRLTANEEEMKPERNVREVAVPTQNDVKKVQKAIPKPVLRADSRDVLQIFNALQPTLEAARSFPGALELEARIELITIAPSTPGSGFDETVVTIDEWKEKFQCKQGNPLAPYWAWNKVTGSGTDVDAMIDMIWSKKGPQRIFHETPANQDLVFEYHCRLKDGSSTFVISLDKAGRPSFHQTPYVLGCSTIHFPHRMWDMNITLKGEMTFYGHRDPALKKAIDEFIETIWFQPGDDLTIFCSEPKNKIFLVDKILMKSTVRHKHQPVNSEMSSELMLKTVEVRQFRTGRKPGHPQLIRGRMPANRQESIAHRILWFEVSVVSGAIQKFLTANRELELGQQTQKWTSVDLLGDEIEVKDVPYDSNEVAQSIGDAGLGSMYRLAKVILDRMRIGDVVV</sequence>
<evidence type="ECO:0000256" key="1">
    <source>
        <dbReference type="SAM" id="MobiDB-lite"/>
    </source>
</evidence>
<gene>
    <name evidence="2" type="ORF">TCE0_013r00815</name>
</gene>
<feature type="compositionally biased region" description="Low complexity" evidence="1">
    <location>
        <begin position="296"/>
        <end position="308"/>
    </location>
</feature>
<feature type="region of interest" description="Disordered" evidence="1">
    <location>
        <begin position="1"/>
        <end position="25"/>
    </location>
</feature>
<dbReference type="Proteomes" id="UP000053095">
    <property type="component" value="Unassembled WGS sequence"/>
</dbReference>
<name>A0A698XN77_TALPI</name>
<evidence type="ECO:0000313" key="2">
    <source>
        <dbReference type="EMBL" id="GAM33709.1"/>
    </source>
</evidence>
<reference evidence="3" key="1">
    <citation type="journal article" date="2015" name="Genome Announc.">
        <title>Draft genome sequence of Talaromyces cellulolyticus strain Y-94, a source of lignocellulosic biomass-degrading enzymes.</title>
        <authorList>
            <person name="Fujii T."/>
            <person name="Koike H."/>
            <person name="Sawayama S."/>
            <person name="Yano S."/>
            <person name="Inoue H."/>
        </authorList>
    </citation>
    <scope>NUCLEOTIDE SEQUENCE [LARGE SCALE GENOMIC DNA]</scope>
    <source>
        <strain evidence="3">Y-94</strain>
    </source>
</reference>
<feature type="compositionally biased region" description="Basic and acidic residues" evidence="1">
    <location>
        <begin position="340"/>
        <end position="355"/>
    </location>
</feature>
<proteinExistence type="predicted"/>
<protein>
    <submittedName>
        <fullName evidence="2">Uncharacterized protein</fullName>
    </submittedName>
</protein>
<accession>A0A698XN77</accession>
<feature type="compositionally biased region" description="Basic and acidic residues" evidence="1">
    <location>
        <begin position="283"/>
        <end position="295"/>
    </location>
</feature>
<evidence type="ECO:0000313" key="3">
    <source>
        <dbReference type="Proteomes" id="UP000053095"/>
    </source>
</evidence>
<feature type="region of interest" description="Disordered" evidence="1">
    <location>
        <begin position="340"/>
        <end position="375"/>
    </location>
</feature>
<keyword evidence="3" id="KW-1185">Reference proteome</keyword>
<dbReference type="AlphaFoldDB" id="A0A698XN77"/>